<organism evidence="2 3">
    <name type="scientific">Micromonospora endolithica</name>
    <dbReference type="NCBI Taxonomy" id="230091"/>
    <lineage>
        <taxon>Bacteria</taxon>
        <taxon>Bacillati</taxon>
        <taxon>Actinomycetota</taxon>
        <taxon>Actinomycetes</taxon>
        <taxon>Micromonosporales</taxon>
        <taxon>Micromonosporaceae</taxon>
        <taxon>Micromonospora</taxon>
    </lineage>
</organism>
<feature type="transmembrane region" description="Helical" evidence="1">
    <location>
        <begin position="42"/>
        <end position="60"/>
    </location>
</feature>
<evidence type="ECO:0000313" key="3">
    <source>
        <dbReference type="Proteomes" id="UP000281726"/>
    </source>
</evidence>
<keyword evidence="1" id="KW-0472">Membrane</keyword>
<dbReference type="AlphaFoldDB" id="A0A3A9ZQW4"/>
<sequence>MNLIDLRQVLDDRSVGSPGQVANQGRLRGVRTKVLARRRRRIATWTTAGVAAVVVAAAVVPGGRPDATPAPAVTPSPPRMIEGFPEYAQGARVVAATSGVAPEVRVEVTMVPTTLDLVVFTRCDGAGENVAIEQELRVNGRLLTEGTCAGSVRPDDVAGLGVVVGEPATFVMTTTGAQRYAESSAVAVPIPDGATFGFAVGERMPFERYPLPPRPSGAPTPLDRVPRNCAPTDCADAVVLRSDPADPNLPIRRSVRWRTLAQIDMVAQTPGLLHVRVDGVEVTTGEWWDYAMAGNGMYGDKDQGWKAAFGLDPRPGEQVTVEIVPEHVTGPWRVVLVPAQAVPGG</sequence>
<accession>A0A3A9ZQW4</accession>
<gene>
    <name evidence="2" type="ORF">D7223_01805</name>
</gene>
<reference evidence="2 3" key="1">
    <citation type="journal article" date="2004" name="Syst. Appl. Microbiol.">
        <title>Cryptoendolithic actinomycetes from antarctic sandstone rock samples: Micromonospora endolithica sp. nov. and two isolates related to Micromonospora coerulea Jensen 1932.</title>
        <authorList>
            <person name="Hirsch P."/>
            <person name="Mevs U."/>
            <person name="Kroppenstedt R.M."/>
            <person name="Schumann P."/>
            <person name="Stackebrandt E."/>
        </authorList>
    </citation>
    <scope>NUCLEOTIDE SEQUENCE [LARGE SCALE GENOMIC DNA]</scope>
    <source>
        <strain evidence="2 3">JCM 12677</strain>
    </source>
</reference>
<protein>
    <submittedName>
        <fullName evidence="2">Uncharacterized protein</fullName>
    </submittedName>
</protein>
<evidence type="ECO:0000313" key="2">
    <source>
        <dbReference type="EMBL" id="RKN50541.1"/>
    </source>
</evidence>
<evidence type="ECO:0000256" key="1">
    <source>
        <dbReference type="SAM" id="Phobius"/>
    </source>
</evidence>
<comment type="caution">
    <text evidence="2">The sequence shown here is derived from an EMBL/GenBank/DDBJ whole genome shotgun (WGS) entry which is preliminary data.</text>
</comment>
<keyword evidence="3" id="KW-1185">Reference proteome</keyword>
<name>A0A3A9ZQW4_9ACTN</name>
<keyword evidence="1" id="KW-1133">Transmembrane helix</keyword>
<dbReference type="RefSeq" id="WP_120724073.1">
    <property type="nucleotide sequence ID" value="NZ_RBAK01000001.1"/>
</dbReference>
<proteinExistence type="predicted"/>
<dbReference type="Proteomes" id="UP000281726">
    <property type="component" value="Unassembled WGS sequence"/>
</dbReference>
<dbReference type="EMBL" id="RBAK01000001">
    <property type="protein sequence ID" value="RKN50541.1"/>
    <property type="molecule type" value="Genomic_DNA"/>
</dbReference>
<dbReference type="OrthoDB" id="3355096at2"/>
<keyword evidence="1" id="KW-0812">Transmembrane</keyword>